<evidence type="ECO:0000259" key="6">
    <source>
        <dbReference type="Pfam" id="PF04542"/>
    </source>
</evidence>
<reference evidence="8 9" key="1">
    <citation type="submission" date="2021-03" db="EMBL/GenBank/DDBJ databases">
        <title>Sequencing the genomes of 1000 actinobacteria strains.</title>
        <authorList>
            <person name="Klenk H.-P."/>
        </authorList>
    </citation>
    <scope>NUCLEOTIDE SEQUENCE [LARGE SCALE GENOMIC DNA]</scope>
    <source>
        <strain evidence="8 9">DSM 12936</strain>
    </source>
</reference>
<keyword evidence="5" id="KW-0804">Transcription</keyword>
<evidence type="ECO:0000256" key="5">
    <source>
        <dbReference type="ARBA" id="ARBA00023163"/>
    </source>
</evidence>
<dbReference type="InterPro" id="IPR013325">
    <property type="entry name" value="RNA_pol_sigma_r2"/>
</dbReference>
<sequence length="199" mass="22239">MPADPGPTGRPVAPLVEATVVARAQDGDVGAFEQLVRRYEAEIFRLAYRMLSDRGEAEDVVQDSFVLVWRQLPTLQDPQAFHAWLYHLATRRCLDVLRARARRRTDLAATDDALDDRVDDRAARGRGPAELAEVAAQVRGLDAVLATLPDEQRACWVLKELHDLSYPEIAYVVGVPVSTVRGRLARARRELARGMASWQ</sequence>
<dbReference type="Gene3D" id="1.10.1740.10">
    <property type="match status" value="1"/>
</dbReference>
<evidence type="ECO:0000256" key="2">
    <source>
        <dbReference type="ARBA" id="ARBA00023015"/>
    </source>
</evidence>
<evidence type="ECO:0000256" key="4">
    <source>
        <dbReference type="ARBA" id="ARBA00023125"/>
    </source>
</evidence>
<evidence type="ECO:0000256" key="1">
    <source>
        <dbReference type="ARBA" id="ARBA00010641"/>
    </source>
</evidence>
<keyword evidence="4" id="KW-0238">DNA-binding</keyword>
<feature type="domain" description="RNA polymerase sigma factor 70 region 4 type 2" evidence="7">
    <location>
        <begin position="141"/>
        <end position="191"/>
    </location>
</feature>
<dbReference type="InterPro" id="IPR014284">
    <property type="entry name" value="RNA_pol_sigma-70_dom"/>
</dbReference>
<dbReference type="InterPro" id="IPR036388">
    <property type="entry name" value="WH-like_DNA-bd_sf"/>
</dbReference>
<gene>
    <name evidence="8" type="ORF">JOF54_000807</name>
</gene>
<name>A0ABS4Z4C2_9ACTN</name>
<dbReference type="CDD" id="cd06171">
    <property type="entry name" value="Sigma70_r4"/>
    <property type="match status" value="1"/>
</dbReference>
<dbReference type="SUPFAM" id="SSF88946">
    <property type="entry name" value="Sigma2 domain of RNA polymerase sigma factors"/>
    <property type="match status" value="1"/>
</dbReference>
<dbReference type="InterPro" id="IPR013324">
    <property type="entry name" value="RNA_pol_sigma_r3/r4-like"/>
</dbReference>
<dbReference type="SUPFAM" id="SSF88659">
    <property type="entry name" value="Sigma3 and sigma4 domains of RNA polymerase sigma factors"/>
    <property type="match status" value="1"/>
</dbReference>
<keyword evidence="2" id="KW-0805">Transcription regulation</keyword>
<evidence type="ECO:0000256" key="3">
    <source>
        <dbReference type="ARBA" id="ARBA00023082"/>
    </source>
</evidence>
<accession>A0ABS4Z4C2</accession>
<dbReference type="InterPro" id="IPR039425">
    <property type="entry name" value="RNA_pol_sigma-70-like"/>
</dbReference>
<dbReference type="EMBL" id="JAGIOB010000001">
    <property type="protein sequence ID" value="MBP2415885.1"/>
    <property type="molecule type" value="Genomic_DNA"/>
</dbReference>
<dbReference type="RefSeq" id="WP_210053198.1">
    <property type="nucleotide sequence ID" value="NZ_BAAAMH010000021.1"/>
</dbReference>
<dbReference type="Pfam" id="PF04542">
    <property type="entry name" value="Sigma70_r2"/>
    <property type="match status" value="1"/>
</dbReference>
<dbReference type="InterPro" id="IPR013249">
    <property type="entry name" value="RNA_pol_sigma70_r4_t2"/>
</dbReference>
<protein>
    <submittedName>
        <fullName evidence="8">RNA polymerase sigma-70 factor (ECF subfamily)</fullName>
    </submittedName>
</protein>
<dbReference type="Pfam" id="PF08281">
    <property type="entry name" value="Sigma70_r4_2"/>
    <property type="match status" value="1"/>
</dbReference>
<comment type="caution">
    <text evidence="8">The sequence shown here is derived from an EMBL/GenBank/DDBJ whole genome shotgun (WGS) entry which is preliminary data.</text>
</comment>
<keyword evidence="9" id="KW-1185">Reference proteome</keyword>
<dbReference type="InterPro" id="IPR007627">
    <property type="entry name" value="RNA_pol_sigma70_r2"/>
</dbReference>
<comment type="similarity">
    <text evidence="1">Belongs to the sigma-70 factor family. ECF subfamily.</text>
</comment>
<proteinExistence type="inferred from homology"/>
<dbReference type="Proteomes" id="UP000758168">
    <property type="component" value="Unassembled WGS sequence"/>
</dbReference>
<evidence type="ECO:0000313" key="9">
    <source>
        <dbReference type="Proteomes" id="UP000758168"/>
    </source>
</evidence>
<dbReference type="PANTHER" id="PTHR43133:SF8">
    <property type="entry name" value="RNA POLYMERASE SIGMA FACTOR HI_1459-RELATED"/>
    <property type="match status" value="1"/>
</dbReference>
<organism evidence="8 9">
    <name type="scientific">Microlunatus capsulatus</name>
    <dbReference type="NCBI Taxonomy" id="99117"/>
    <lineage>
        <taxon>Bacteria</taxon>
        <taxon>Bacillati</taxon>
        <taxon>Actinomycetota</taxon>
        <taxon>Actinomycetes</taxon>
        <taxon>Propionibacteriales</taxon>
        <taxon>Propionibacteriaceae</taxon>
        <taxon>Microlunatus</taxon>
    </lineage>
</organism>
<feature type="domain" description="RNA polymerase sigma-70 region 2" evidence="6">
    <location>
        <begin position="35"/>
        <end position="103"/>
    </location>
</feature>
<dbReference type="NCBIfam" id="TIGR02937">
    <property type="entry name" value="sigma70-ECF"/>
    <property type="match status" value="1"/>
</dbReference>
<dbReference type="PANTHER" id="PTHR43133">
    <property type="entry name" value="RNA POLYMERASE ECF-TYPE SIGMA FACTO"/>
    <property type="match status" value="1"/>
</dbReference>
<keyword evidence="3" id="KW-0731">Sigma factor</keyword>
<evidence type="ECO:0000313" key="8">
    <source>
        <dbReference type="EMBL" id="MBP2415885.1"/>
    </source>
</evidence>
<evidence type="ECO:0000259" key="7">
    <source>
        <dbReference type="Pfam" id="PF08281"/>
    </source>
</evidence>
<dbReference type="Gene3D" id="1.10.10.10">
    <property type="entry name" value="Winged helix-like DNA-binding domain superfamily/Winged helix DNA-binding domain"/>
    <property type="match status" value="1"/>
</dbReference>